<gene>
    <name evidence="2" type="ORF">GO608_06795</name>
</gene>
<dbReference type="EMBL" id="WTVH01000009">
    <property type="protein sequence ID" value="NMF93033.1"/>
    <property type="molecule type" value="Genomic_DNA"/>
</dbReference>
<sequence>MFKDLPLPINVAVFLAAGVVVWLAGTRVAHFATFAAILGIAVTGLFIAGLLERRHVMILRLGSDSLLVLAIYAAGLTVLYTLR</sequence>
<keyword evidence="1" id="KW-0812">Transmembrane</keyword>
<keyword evidence="1" id="KW-0472">Membrane</keyword>
<keyword evidence="3" id="KW-1185">Reference proteome</keyword>
<name>A0ABX1MZ48_9RHOO</name>
<protein>
    <submittedName>
        <fullName evidence="2">Uncharacterized protein</fullName>
    </submittedName>
</protein>
<feature type="transmembrane region" description="Helical" evidence="1">
    <location>
        <begin position="31"/>
        <end position="51"/>
    </location>
</feature>
<organism evidence="2 3">
    <name type="scientific">Aromatoleum buckelii</name>
    <dbReference type="NCBI Taxonomy" id="200254"/>
    <lineage>
        <taxon>Bacteria</taxon>
        <taxon>Pseudomonadati</taxon>
        <taxon>Pseudomonadota</taxon>
        <taxon>Betaproteobacteria</taxon>
        <taxon>Rhodocyclales</taxon>
        <taxon>Rhodocyclaceae</taxon>
        <taxon>Aromatoleum</taxon>
    </lineage>
</organism>
<evidence type="ECO:0000256" key="1">
    <source>
        <dbReference type="SAM" id="Phobius"/>
    </source>
</evidence>
<feature type="transmembrane region" description="Helical" evidence="1">
    <location>
        <begin position="63"/>
        <end position="82"/>
    </location>
</feature>
<evidence type="ECO:0000313" key="2">
    <source>
        <dbReference type="EMBL" id="NMF93033.1"/>
    </source>
</evidence>
<reference evidence="2" key="1">
    <citation type="submission" date="2019-12" db="EMBL/GenBank/DDBJ databases">
        <title>Comparative genomics gives insights into the taxonomy of the Azoarcus-Aromatoleum group and reveals separate origins of nif in the plant-associated Azoarcus and non-plant-associated Aromatoleum sub-groups.</title>
        <authorList>
            <person name="Lafos M."/>
            <person name="Maluk M."/>
            <person name="Batista M."/>
            <person name="Junghare M."/>
            <person name="Carmona M."/>
            <person name="Faoro H."/>
            <person name="Cruz L.M."/>
            <person name="Battistoni F."/>
            <person name="De Souza E."/>
            <person name="Pedrosa F."/>
            <person name="Chen W.-M."/>
            <person name="Poole P.S."/>
            <person name="Dixon R.A."/>
            <person name="James E.K."/>
        </authorList>
    </citation>
    <scope>NUCLEOTIDE SEQUENCE</scope>
    <source>
        <strain evidence="2">U120</strain>
    </source>
</reference>
<evidence type="ECO:0000313" key="3">
    <source>
        <dbReference type="Proteomes" id="UP000601990"/>
    </source>
</evidence>
<dbReference type="RefSeq" id="WP_169198318.1">
    <property type="nucleotide sequence ID" value="NZ_WTVH02000008.1"/>
</dbReference>
<proteinExistence type="predicted"/>
<keyword evidence="1" id="KW-1133">Transmembrane helix</keyword>
<dbReference type="Proteomes" id="UP000601990">
    <property type="component" value="Unassembled WGS sequence"/>
</dbReference>
<comment type="caution">
    <text evidence="2">The sequence shown here is derived from an EMBL/GenBank/DDBJ whole genome shotgun (WGS) entry which is preliminary data.</text>
</comment>
<accession>A0ABX1MZ48</accession>
<feature type="transmembrane region" description="Helical" evidence="1">
    <location>
        <begin position="7"/>
        <end position="25"/>
    </location>
</feature>